<accession>X0VN71</accession>
<protein>
    <submittedName>
        <fullName evidence="1">Uncharacterized protein</fullName>
    </submittedName>
</protein>
<reference evidence="1" key="1">
    <citation type="journal article" date="2014" name="Front. Microbiol.">
        <title>High frequency of phylogenetically diverse reductive dehalogenase-homologous genes in deep subseafloor sedimentary metagenomes.</title>
        <authorList>
            <person name="Kawai M."/>
            <person name="Futagami T."/>
            <person name="Toyoda A."/>
            <person name="Takaki Y."/>
            <person name="Nishi S."/>
            <person name="Hori S."/>
            <person name="Arai W."/>
            <person name="Tsubouchi T."/>
            <person name="Morono Y."/>
            <person name="Uchiyama I."/>
            <person name="Ito T."/>
            <person name="Fujiyama A."/>
            <person name="Inagaki F."/>
            <person name="Takami H."/>
        </authorList>
    </citation>
    <scope>NUCLEOTIDE SEQUENCE</scope>
    <source>
        <strain evidence="1">Expedition CK06-06</strain>
    </source>
</reference>
<name>X0VN71_9ZZZZ</name>
<proteinExistence type="predicted"/>
<gene>
    <name evidence="1" type="ORF">S01H1_49121</name>
</gene>
<feature type="non-terminal residue" evidence="1">
    <location>
        <position position="261"/>
    </location>
</feature>
<dbReference type="AlphaFoldDB" id="X0VN71"/>
<organism evidence="1">
    <name type="scientific">marine sediment metagenome</name>
    <dbReference type="NCBI Taxonomy" id="412755"/>
    <lineage>
        <taxon>unclassified sequences</taxon>
        <taxon>metagenomes</taxon>
        <taxon>ecological metagenomes</taxon>
    </lineage>
</organism>
<sequence>VFSSVDPLSIIDFAIETGKTLRKTSKTPLSTFNEDMIGTGFDFDPSDLSQGSANMDAGDDFNTSFDECPYLNLSEIAERILYDIVGVTLVFENDDGDVFSETIDFTGDIEEKICDAVSYWANNSYFLNDTIKNLKINETTISKIHEIVAEMYHSDMSTQVSSRQSTIIPGAPGSGWTDNGYSIWNYIGFTVISKDVVKPEKGFVAPGCALYDEKYNVSQWRTHYYYRDVYENVSGNWTWVRYWNNVTDLKFDEVTLQVILD</sequence>
<dbReference type="EMBL" id="BARS01031574">
    <property type="protein sequence ID" value="GAG19695.1"/>
    <property type="molecule type" value="Genomic_DNA"/>
</dbReference>
<evidence type="ECO:0000313" key="1">
    <source>
        <dbReference type="EMBL" id="GAG19695.1"/>
    </source>
</evidence>
<feature type="non-terminal residue" evidence="1">
    <location>
        <position position="1"/>
    </location>
</feature>
<comment type="caution">
    <text evidence="1">The sequence shown here is derived from an EMBL/GenBank/DDBJ whole genome shotgun (WGS) entry which is preliminary data.</text>
</comment>